<dbReference type="Proteomes" id="UP001651050">
    <property type="component" value="Unassembled WGS sequence"/>
</dbReference>
<dbReference type="GO" id="GO:0061710">
    <property type="term" value="F:L-threonylcarbamoyladenylate synthase"/>
    <property type="evidence" value="ECO:0007669"/>
    <property type="project" value="UniProtKB-EC"/>
</dbReference>
<keyword evidence="2" id="KW-0808">Transferase</keyword>
<keyword evidence="3" id="KW-1185">Reference proteome</keyword>
<dbReference type="PANTHER" id="PTHR42828">
    <property type="entry name" value="DHBP SYNTHASE RIBB-LIKE ALPHA/BETA DOMAIN-CONTAINING PROTEIN"/>
    <property type="match status" value="1"/>
</dbReference>
<dbReference type="EC" id="2.7.7.87" evidence="2"/>
<sequence>MARYFDVHPVDPQPRAIGQVVSMLGDGALIAYPTDSGYALGCRVGQHDGTERIRQIRHLDAQHHFTLVCLDFAQLGQLVRLDNNAFRAIKAATPGPYTFILPATPEVPRRLAHPKKKTIGVRIPDSRVVQALLRELGEPLLSSTLILPGAEQPLTDGWQVKEELDHVVDAVVDGGEVLAEPTTVVDWSEGYPDVVRLGAGDPARFE</sequence>
<evidence type="ECO:0000313" key="2">
    <source>
        <dbReference type="EMBL" id="MCK9793620.1"/>
    </source>
</evidence>
<dbReference type="RefSeq" id="WP_416343460.1">
    <property type="nucleotide sequence ID" value="NZ_JALQCY010000002.1"/>
</dbReference>
<name>A0ABT0J2B2_9MICO</name>
<organism evidence="2 3">
    <name type="scientific">Isoptericola peretonis</name>
    <dbReference type="NCBI Taxonomy" id="2918523"/>
    <lineage>
        <taxon>Bacteria</taxon>
        <taxon>Bacillati</taxon>
        <taxon>Actinomycetota</taxon>
        <taxon>Actinomycetes</taxon>
        <taxon>Micrococcales</taxon>
        <taxon>Promicromonosporaceae</taxon>
        <taxon>Isoptericola</taxon>
    </lineage>
</organism>
<dbReference type="InterPro" id="IPR017945">
    <property type="entry name" value="DHBP_synth_RibB-like_a/b_dom"/>
</dbReference>
<proteinExistence type="predicted"/>
<evidence type="ECO:0000259" key="1">
    <source>
        <dbReference type="PROSITE" id="PS51163"/>
    </source>
</evidence>
<keyword evidence="2" id="KW-0548">Nucleotidyltransferase</keyword>
<dbReference type="InterPro" id="IPR006070">
    <property type="entry name" value="Sua5-like_dom"/>
</dbReference>
<reference evidence="2 3" key="1">
    <citation type="submission" date="2022-02" db="EMBL/GenBank/DDBJ databases">
        <title>The car tank lid bacteriome: a reservoir of bacteria with potential in bioremediation of fuel.</title>
        <authorList>
            <person name="Vidal-Verdu A."/>
            <person name="Gomez-Martinez D."/>
            <person name="Latorre-Perez A."/>
            <person name="Pereto J."/>
            <person name="Porcar M."/>
        </authorList>
    </citation>
    <scope>NUCLEOTIDE SEQUENCE [LARGE SCALE GENOMIC DNA]</scope>
    <source>
        <strain evidence="2 3">4D.3</strain>
    </source>
</reference>
<dbReference type="InterPro" id="IPR052532">
    <property type="entry name" value="SUA5_domain"/>
</dbReference>
<dbReference type="Gene3D" id="3.90.870.10">
    <property type="entry name" value="DHBP synthase"/>
    <property type="match status" value="1"/>
</dbReference>
<gene>
    <name evidence="2" type="ORF">M1843_07670</name>
</gene>
<dbReference type="EMBL" id="JALQCY010000002">
    <property type="protein sequence ID" value="MCK9793620.1"/>
    <property type="molecule type" value="Genomic_DNA"/>
</dbReference>
<protein>
    <submittedName>
        <fullName evidence="2">L-threonylcarbamoyladenylate synthase</fullName>
        <ecNumber evidence="2">2.7.7.87</ecNumber>
    </submittedName>
</protein>
<dbReference type="Pfam" id="PF01300">
    <property type="entry name" value="Sua5_yciO_yrdC"/>
    <property type="match status" value="1"/>
</dbReference>
<comment type="caution">
    <text evidence="2">The sequence shown here is derived from an EMBL/GenBank/DDBJ whole genome shotgun (WGS) entry which is preliminary data.</text>
</comment>
<feature type="domain" description="YrdC-like" evidence="1">
    <location>
        <begin position="14"/>
        <end position="200"/>
    </location>
</feature>
<accession>A0ABT0J2B2</accession>
<evidence type="ECO:0000313" key="3">
    <source>
        <dbReference type="Proteomes" id="UP001651050"/>
    </source>
</evidence>
<dbReference type="NCBIfam" id="TIGR00057">
    <property type="entry name" value="L-threonylcarbamoyladenylate synthase"/>
    <property type="match status" value="1"/>
</dbReference>
<dbReference type="PROSITE" id="PS51163">
    <property type="entry name" value="YRDC"/>
    <property type="match status" value="1"/>
</dbReference>
<dbReference type="PANTHER" id="PTHR42828:SF3">
    <property type="entry name" value="THREONYLCARBAMOYL-AMP SYNTHASE"/>
    <property type="match status" value="1"/>
</dbReference>
<dbReference type="SUPFAM" id="SSF55821">
    <property type="entry name" value="YrdC/RibB"/>
    <property type="match status" value="1"/>
</dbReference>